<dbReference type="HOGENOM" id="CLU_023415_0_0_1"/>
<dbReference type="SMART" id="SM00860">
    <property type="entry name" value="SMI1_KNR4"/>
    <property type="match status" value="1"/>
</dbReference>
<sequence length="689" mass="73589">MGWLLSLFQSNNRLGSRQRQAMSSTHDAFTLPTSHPDAFNPDTLQTPDPEAASSRSFTYPPASSGSYGYGPSGSRSHQSPILPLHNSPLNTPSSAALSAYPPLHQTWDRLKAWLVREYPELGDTLNYGILPEDLGRIEMQFGVPLPAAVRESYLTVDGQEAESSAGCAEGLFFGLTLLPLEDVLEEWRFWREVDDDPATGANARLRDGMQSIPDGWVRKEYSQRGWIPLIVDKGGNYIGVDLNPAEQGSAGQVIIFGRDFDTKVVLWRGDGPAGWAKWLAAFVDELESGEGYELGGNDVSEGSEDGLGYESYYYDGTGRGQGDGGGDTSSGGGLKLTGEYRGWNILEAWADRSVRKWHEAGVIVDTSLLPEDGKKPKVSTTRRSTLLLENRAQTYIQVPQKPGLGILNLAKVGDNFATEVIMPVVDEEDEEDYTTAPSTHDITSTPLPTINITKPPTPLPITIPTAHDMVSLPSPPDSTNSSLDLDVGDLELGRGIGMRQIPNPLIPTPKKSQKSQLPTAKVEAKTSASAGPTLIPLPVSLPNSEKPLTSATSDITDLLDDPAPAMENVLIEPASPSPSRATFSLVPIRKETEMALDALVASGSAISTDPDTTIRLVGGGGTAGTVDNDSPPPNEDLAVEAASVASGTSNDSVPTAEAGKQAKHKKSISSGLKKIGKLGTKRKASYGHE</sequence>
<feature type="compositionally biased region" description="Basic residues" evidence="1">
    <location>
        <begin position="674"/>
        <end position="689"/>
    </location>
</feature>
<organism evidence="3 4">
    <name type="scientific">Piloderma croceum (strain F 1598)</name>
    <dbReference type="NCBI Taxonomy" id="765440"/>
    <lineage>
        <taxon>Eukaryota</taxon>
        <taxon>Fungi</taxon>
        <taxon>Dikarya</taxon>
        <taxon>Basidiomycota</taxon>
        <taxon>Agaricomycotina</taxon>
        <taxon>Agaricomycetes</taxon>
        <taxon>Agaricomycetidae</taxon>
        <taxon>Atheliales</taxon>
        <taxon>Atheliaceae</taxon>
        <taxon>Piloderma</taxon>
    </lineage>
</organism>
<feature type="region of interest" description="Disordered" evidence="1">
    <location>
        <begin position="16"/>
        <end position="88"/>
    </location>
</feature>
<dbReference type="OrthoDB" id="2305498at2759"/>
<feature type="compositionally biased region" description="Polar residues" evidence="1">
    <location>
        <begin position="16"/>
        <end position="33"/>
    </location>
</feature>
<dbReference type="AlphaFoldDB" id="A0A0C3G6T4"/>
<evidence type="ECO:0000313" key="3">
    <source>
        <dbReference type="EMBL" id="KIM87524.1"/>
    </source>
</evidence>
<dbReference type="PANTHER" id="PTHR47432:SF1">
    <property type="entry name" value="CELL WALL ASSEMBLY REGULATOR SMI1"/>
    <property type="match status" value="1"/>
</dbReference>
<dbReference type="InterPro" id="IPR037883">
    <property type="entry name" value="Knr4/Smi1-like_sf"/>
</dbReference>
<dbReference type="Proteomes" id="UP000054166">
    <property type="component" value="Unassembled WGS sequence"/>
</dbReference>
<dbReference type="PANTHER" id="PTHR47432">
    <property type="entry name" value="CELL WALL ASSEMBLY REGULATOR SMI1"/>
    <property type="match status" value="1"/>
</dbReference>
<feature type="region of interest" description="Disordered" evidence="1">
    <location>
        <begin position="642"/>
        <end position="689"/>
    </location>
</feature>
<protein>
    <recommendedName>
        <fullName evidence="2">Knr4/Smi1-like domain-containing protein</fullName>
    </recommendedName>
</protein>
<proteinExistence type="predicted"/>
<evidence type="ECO:0000256" key="1">
    <source>
        <dbReference type="SAM" id="MobiDB-lite"/>
    </source>
</evidence>
<reference evidence="3 4" key="1">
    <citation type="submission" date="2014-04" db="EMBL/GenBank/DDBJ databases">
        <authorList>
            <consortium name="DOE Joint Genome Institute"/>
            <person name="Kuo A."/>
            <person name="Tarkka M."/>
            <person name="Buscot F."/>
            <person name="Kohler A."/>
            <person name="Nagy L.G."/>
            <person name="Floudas D."/>
            <person name="Copeland A."/>
            <person name="Barry K.W."/>
            <person name="Cichocki N."/>
            <person name="Veneault-Fourrey C."/>
            <person name="LaButti K."/>
            <person name="Lindquist E.A."/>
            <person name="Lipzen A."/>
            <person name="Lundell T."/>
            <person name="Morin E."/>
            <person name="Murat C."/>
            <person name="Sun H."/>
            <person name="Tunlid A."/>
            <person name="Henrissat B."/>
            <person name="Grigoriev I.V."/>
            <person name="Hibbett D.S."/>
            <person name="Martin F."/>
            <person name="Nordberg H.P."/>
            <person name="Cantor M.N."/>
            <person name="Hua S.X."/>
        </authorList>
    </citation>
    <scope>NUCLEOTIDE SEQUENCE [LARGE SCALE GENOMIC DNA]</scope>
    <source>
        <strain evidence="3 4">F 1598</strain>
    </source>
</reference>
<keyword evidence="4" id="KW-1185">Reference proteome</keyword>
<dbReference type="STRING" id="765440.A0A0C3G6T4"/>
<name>A0A0C3G6T4_PILCF</name>
<reference evidence="4" key="2">
    <citation type="submission" date="2015-01" db="EMBL/GenBank/DDBJ databases">
        <title>Evolutionary Origins and Diversification of the Mycorrhizal Mutualists.</title>
        <authorList>
            <consortium name="DOE Joint Genome Institute"/>
            <consortium name="Mycorrhizal Genomics Consortium"/>
            <person name="Kohler A."/>
            <person name="Kuo A."/>
            <person name="Nagy L.G."/>
            <person name="Floudas D."/>
            <person name="Copeland A."/>
            <person name="Barry K.W."/>
            <person name="Cichocki N."/>
            <person name="Veneault-Fourrey C."/>
            <person name="LaButti K."/>
            <person name="Lindquist E.A."/>
            <person name="Lipzen A."/>
            <person name="Lundell T."/>
            <person name="Morin E."/>
            <person name="Murat C."/>
            <person name="Riley R."/>
            <person name="Ohm R."/>
            <person name="Sun H."/>
            <person name="Tunlid A."/>
            <person name="Henrissat B."/>
            <person name="Grigoriev I.V."/>
            <person name="Hibbett D.S."/>
            <person name="Martin F."/>
        </authorList>
    </citation>
    <scope>NUCLEOTIDE SEQUENCE [LARGE SCALE GENOMIC DNA]</scope>
    <source>
        <strain evidence="4">F 1598</strain>
    </source>
</reference>
<dbReference type="InterPro" id="IPR051873">
    <property type="entry name" value="KNR4/SMI1_regulator"/>
</dbReference>
<feature type="domain" description="Knr4/Smi1-like" evidence="2">
    <location>
        <begin position="128"/>
        <end position="352"/>
    </location>
</feature>
<accession>A0A0C3G6T4</accession>
<dbReference type="GO" id="GO:0070880">
    <property type="term" value="P:fungal-type cell wall beta-glucan biosynthetic process"/>
    <property type="evidence" value="ECO:0007669"/>
    <property type="project" value="TreeGrafter"/>
</dbReference>
<dbReference type="SUPFAM" id="SSF160631">
    <property type="entry name" value="SMI1/KNR4-like"/>
    <property type="match status" value="1"/>
</dbReference>
<gene>
    <name evidence="3" type="ORF">PILCRDRAFT_280159</name>
</gene>
<evidence type="ECO:0000259" key="2">
    <source>
        <dbReference type="SMART" id="SM00860"/>
    </source>
</evidence>
<dbReference type="InParanoid" id="A0A0C3G6T4"/>
<dbReference type="Pfam" id="PF09346">
    <property type="entry name" value="SMI1_KNR4"/>
    <property type="match status" value="1"/>
</dbReference>
<dbReference type="InterPro" id="IPR018958">
    <property type="entry name" value="Knr4/Smi1-like_dom"/>
</dbReference>
<evidence type="ECO:0000313" key="4">
    <source>
        <dbReference type="Proteomes" id="UP000054166"/>
    </source>
</evidence>
<dbReference type="GO" id="GO:0043332">
    <property type="term" value="C:mating projection tip"/>
    <property type="evidence" value="ECO:0007669"/>
    <property type="project" value="TreeGrafter"/>
</dbReference>
<dbReference type="EMBL" id="KN832979">
    <property type="protein sequence ID" value="KIM87524.1"/>
    <property type="molecule type" value="Genomic_DNA"/>
</dbReference>